<dbReference type="AlphaFoldDB" id="A0A6I7HP49"/>
<reference evidence="2 3" key="1">
    <citation type="submission" date="2018-07" db="EMBL/GenBank/DDBJ databases">
        <title>Genomic Encyclopedia of Type Strains, Phase IV (KMG-IV): sequencing the most valuable type-strain genomes for metagenomic binning, comparative biology and taxonomic classification.</title>
        <authorList>
            <person name="Goeker M."/>
        </authorList>
    </citation>
    <scope>NUCLEOTIDE SEQUENCE [LARGE SCALE GENOMIC DNA]</scope>
    <source>
        <strain evidence="2 3">DSM 25528</strain>
    </source>
</reference>
<keyword evidence="3" id="KW-1185">Reference proteome</keyword>
<accession>A0A6I7HP49</accession>
<evidence type="ECO:0000313" key="2">
    <source>
        <dbReference type="EMBL" id="RCW27521.1"/>
    </source>
</evidence>
<comment type="caution">
    <text evidence="2">The sequence shown here is derived from an EMBL/GenBank/DDBJ whole genome shotgun (WGS) entry which is preliminary data.</text>
</comment>
<feature type="compositionally biased region" description="Basic and acidic residues" evidence="1">
    <location>
        <begin position="17"/>
        <end position="39"/>
    </location>
</feature>
<sequence length="66" mass="7049">MISPDALLAQPAGAGPCRRDGARAPGDRRQDEAAARKEAQLPGDSAAYAQALEEMNRLQTEEPMAR</sequence>
<feature type="region of interest" description="Disordered" evidence="1">
    <location>
        <begin position="1"/>
        <end position="44"/>
    </location>
</feature>
<evidence type="ECO:0000313" key="3">
    <source>
        <dbReference type="Proteomes" id="UP000252582"/>
    </source>
</evidence>
<dbReference type="EMBL" id="QPIX01000002">
    <property type="protein sequence ID" value="RCW27521.1"/>
    <property type="molecule type" value="Genomic_DNA"/>
</dbReference>
<evidence type="ECO:0000256" key="1">
    <source>
        <dbReference type="SAM" id="MobiDB-lite"/>
    </source>
</evidence>
<dbReference type="Proteomes" id="UP000252582">
    <property type="component" value="Unassembled WGS sequence"/>
</dbReference>
<proteinExistence type="predicted"/>
<organism evidence="2 3">
    <name type="scientific">Ciceribacter lividus</name>
    <dbReference type="NCBI Taxonomy" id="1197950"/>
    <lineage>
        <taxon>Bacteria</taxon>
        <taxon>Pseudomonadati</taxon>
        <taxon>Pseudomonadota</taxon>
        <taxon>Alphaproteobacteria</taxon>
        <taxon>Hyphomicrobiales</taxon>
        <taxon>Rhizobiaceae</taxon>
        <taxon>Ciceribacter</taxon>
    </lineage>
</organism>
<gene>
    <name evidence="2" type="ORF">DFR48_1024</name>
</gene>
<protein>
    <submittedName>
        <fullName evidence="2">Uncharacterized protein</fullName>
    </submittedName>
</protein>
<name>A0A6I7HP49_9HYPH</name>